<sequence length="126" mass="14226">MPATSTLLVREGQTDFAPFSQPDISTAHTQWLLLLNERMNNLDNARIQSEDFDLGGTCISTDLVQPLEELVDEARRMVCILGGELRRRSEGNLQPWSINQLNQEKMVQKRQRDDQLGMGRAISAGQ</sequence>
<dbReference type="RefSeq" id="XP_066077452.1">
    <property type="nucleotide sequence ID" value="XM_066221355.1"/>
</dbReference>
<dbReference type="GeneID" id="91096296"/>
<name>A0AAX4JZT2_9TREE</name>
<reference evidence="2 3" key="1">
    <citation type="submission" date="2024-01" db="EMBL/GenBank/DDBJ databases">
        <title>Comparative genomics of Cryptococcus and Kwoniella reveals pathogenesis evolution and contrasting modes of karyotype evolution via chromosome fusion or intercentromeric recombination.</title>
        <authorList>
            <person name="Coelho M.A."/>
            <person name="David-Palma M."/>
            <person name="Shea T."/>
            <person name="Bowers K."/>
            <person name="McGinley-Smith S."/>
            <person name="Mohammad A.W."/>
            <person name="Gnirke A."/>
            <person name="Yurkov A.M."/>
            <person name="Nowrousian M."/>
            <person name="Sun S."/>
            <person name="Cuomo C.A."/>
            <person name="Heitman J."/>
        </authorList>
    </citation>
    <scope>NUCLEOTIDE SEQUENCE [LARGE SCALE GENOMIC DNA]</scope>
    <source>
        <strain evidence="2 3">CBS 6074</strain>
    </source>
</reference>
<accession>A0AAX4JZT2</accession>
<feature type="region of interest" description="Disordered" evidence="1">
    <location>
        <begin position="105"/>
        <end position="126"/>
    </location>
</feature>
<evidence type="ECO:0000313" key="2">
    <source>
        <dbReference type="EMBL" id="WWC90689.1"/>
    </source>
</evidence>
<dbReference type="AlphaFoldDB" id="A0AAX4JZT2"/>
<organism evidence="2 3">
    <name type="scientific">Kwoniella dendrophila CBS 6074</name>
    <dbReference type="NCBI Taxonomy" id="1295534"/>
    <lineage>
        <taxon>Eukaryota</taxon>
        <taxon>Fungi</taxon>
        <taxon>Dikarya</taxon>
        <taxon>Basidiomycota</taxon>
        <taxon>Agaricomycotina</taxon>
        <taxon>Tremellomycetes</taxon>
        <taxon>Tremellales</taxon>
        <taxon>Cryptococcaceae</taxon>
        <taxon>Kwoniella</taxon>
    </lineage>
</organism>
<dbReference type="EMBL" id="CP144104">
    <property type="protein sequence ID" value="WWC90689.1"/>
    <property type="molecule type" value="Genomic_DNA"/>
</dbReference>
<feature type="compositionally biased region" description="Basic and acidic residues" evidence="1">
    <location>
        <begin position="106"/>
        <end position="115"/>
    </location>
</feature>
<dbReference type="Proteomes" id="UP001355207">
    <property type="component" value="Chromosome 7"/>
</dbReference>
<keyword evidence="3" id="KW-1185">Reference proteome</keyword>
<evidence type="ECO:0000256" key="1">
    <source>
        <dbReference type="SAM" id="MobiDB-lite"/>
    </source>
</evidence>
<evidence type="ECO:0000313" key="3">
    <source>
        <dbReference type="Proteomes" id="UP001355207"/>
    </source>
</evidence>
<protein>
    <submittedName>
        <fullName evidence="2">Uncharacterized protein</fullName>
    </submittedName>
</protein>
<proteinExistence type="predicted"/>
<gene>
    <name evidence="2" type="ORF">L201_005626</name>
</gene>